<keyword evidence="3 6" id="KW-0808">Transferase</keyword>
<evidence type="ECO:0000313" key="6">
    <source>
        <dbReference type="EMBL" id="TVY86656.1"/>
    </source>
</evidence>
<accession>A0A559M118</accession>
<dbReference type="FunFam" id="3.90.550.10:FF:000149">
    <property type="entry name" value="Alpha-1,6-mannosyltransferase subunit"/>
    <property type="match status" value="1"/>
</dbReference>
<dbReference type="GO" id="GO:0000136">
    <property type="term" value="C:mannan polymerase complex"/>
    <property type="evidence" value="ECO:0007669"/>
    <property type="project" value="TreeGrafter"/>
</dbReference>
<comment type="caution">
    <text evidence="6">The sequence shown here is derived from an EMBL/GenBank/DDBJ whole genome shotgun (WGS) entry which is preliminary data.</text>
</comment>
<evidence type="ECO:0000256" key="3">
    <source>
        <dbReference type="ARBA" id="ARBA00022679"/>
    </source>
</evidence>
<dbReference type="AlphaFoldDB" id="A0A559M118"/>
<name>A0A559M118_9HELO</name>
<evidence type="ECO:0000256" key="5">
    <source>
        <dbReference type="SAM" id="Phobius"/>
    </source>
</evidence>
<dbReference type="PANTHER" id="PTHR31306">
    <property type="entry name" value="ALPHA-1,6-MANNOSYLTRANSFERASE MNN11-RELATED"/>
    <property type="match status" value="1"/>
</dbReference>
<feature type="transmembrane region" description="Helical" evidence="5">
    <location>
        <begin position="31"/>
        <end position="52"/>
    </location>
</feature>
<comment type="similarity">
    <text evidence="1">Belongs to the glycosyltransferase 34 family.</text>
</comment>
<keyword evidence="5" id="KW-0472">Membrane</keyword>
<dbReference type="Pfam" id="PF05637">
    <property type="entry name" value="Glyco_transf_34"/>
    <property type="match status" value="1"/>
</dbReference>
<protein>
    <submittedName>
        <fullName evidence="6">Putative alpha-1,6-mannosyltransferase</fullName>
    </submittedName>
</protein>
<organism evidence="6 7">
    <name type="scientific">Lachnellula willkommii</name>
    <dbReference type="NCBI Taxonomy" id="215461"/>
    <lineage>
        <taxon>Eukaryota</taxon>
        <taxon>Fungi</taxon>
        <taxon>Dikarya</taxon>
        <taxon>Ascomycota</taxon>
        <taxon>Pezizomycotina</taxon>
        <taxon>Leotiomycetes</taxon>
        <taxon>Helotiales</taxon>
        <taxon>Lachnaceae</taxon>
        <taxon>Lachnellula</taxon>
    </lineage>
</organism>
<evidence type="ECO:0000313" key="7">
    <source>
        <dbReference type="Proteomes" id="UP000315522"/>
    </source>
</evidence>
<gene>
    <name evidence="6" type="primary">MNN11</name>
    <name evidence="6" type="ORF">LAWI1_G007991</name>
</gene>
<reference evidence="6 7" key="1">
    <citation type="submission" date="2018-05" db="EMBL/GenBank/DDBJ databases">
        <title>Genome sequencing and assembly of the regulated plant pathogen Lachnellula willkommii and related sister species for the development of diagnostic species identification markers.</title>
        <authorList>
            <person name="Giroux E."/>
            <person name="Bilodeau G."/>
        </authorList>
    </citation>
    <scope>NUCLEOTIDE SEQUENCE [LARGE SCALE GENOMIC DNA]</scope>
    <source>
        <strain evidence="6 7">CBS 172.35</strain>
    </source>
</reference>
<dbReference type="Gene3D" id="3.90.550.10">
    <property type="entry name" value="Spore Coat Polysaccharide Biosynthesis Protein SpsA, Chain A"/>
    <property type="match status" value="1"/>
</dbReference>
<dbReference type="Proteomes" id="UP000315522">
    <property type="component" value="Unassembled WGS sequence"/>
</dbReference>
<sequence length="312" mass="35637">MHLALPTRKSSHPPPYANRSSRYPMVRRSRVQAIAIGLCAIGALFFIVSHIFGGGERIPSGTPPVVIVTVVDEENYSTQYIKNIKENRIEYARKHGYTTFFPTIKDYDLKGSPISWARVPAVRHALTKFPFTTYVWYLDQNSLIMNPDLAVETHIMNPKVLESLMIKDQSIVPPDSVIKTFSHLKGENVDMVVTQDKEGLAQGSFIVRRGAWSKFFLDTWFDPLYRSYNFQRADTHALEHIVQWHPTILSKLAIVPQRKMNSYGKASVTDESGAYKDGDFVIRFHGCEQLGRDCQAEAEPFSKQWRTVFHAR</sequence>
<dbReference type="InterPro" id="IPR029044">
    <property type="entry name" value="Nucleotide-diphossugar_trans"/>
</dbReference>
<evidence type="ECO:0000256" key="1">
    <source>
        <dbReference type="ARBA" id="ARBA00005664"/>
    </source>
</evidence>
<proteinExistence type="inferred from homology"/>
<evidence type="ECO:0000256" key="2">
    <source>
        <dbReference type="ARBA" id="ARBA00022676"/>
    </source>
</evidence>
<dbReference type="PANTHER" id="PTHR31306:SF10">
    <property type="entry name" value="ALPHA-1,6-MANNOSYLTRANSFERASE MNN11-RELATED"/>
    <property type="match status" value="1"/>
</dbReference>
<keyword evidence="5" id="KW-1133">Transmembrane helix</keyword>
<dbReference type="GO" id="GO:0000009">
    <property type="term" value="F:alpha-1,6-mannosyltransferase activity"/>
    <property type="evidence" value="ECO:0007669"/>
    <property type="project" value="TreeGrafter"/>
</dbReference>
<dbReference type="GO" id="GO:0006487">
    <property type="term" value="P:protein N-linked glycosylation"/>
    <property type="evidence" value="ECO:0007669"/>
    <property type="project" value="TreeGrafter"/>
</dbReference>
<evidence type="ECO:0000256" key="4">
    <source>
        <dbReference type="SAM" id="MobiDB-lite"/>
    </source>
</evidence>
<keyword evidence="7" id="KW-1185">Reference proteome</keyword>
<dbReference type="InterPro" id="IPR008630">
    <property type="entry name" value="Glyco_trans_34"/>
</dbReference>
<keyword evidence="5" id="KW-0812">Transmembrane</keyword>
<feature type="region of interest" description="Disordered" evidence="4">
    <location>
        <begin position="1"/>
        <end position="21"/>
    </location>
</feature>
<dbReference type="EMBL" id="QGML01003237">
    <property type="protein sequence ID" value="TVY86656.1"/>
    <property type="molecule type" value="Genomic_DNA"/>
</dbReference>
<keyword evidence="2 6" id="KW-0328">Glycosyltransferase</keyword>